<proteinExistence type="predicted"/>
<name>A0A2P2PAV4_RHIMU</name>
<protein>
    <submittedName>
        <fullName evidence="1">Uncharacterized protein</fullName>
    </submittedName>
</protein>
<dbReference type="AlphaFoldDB" id="A0A2P2PAV4"/>
<accession>A0A2P2PAV4</accession>
<dbReference type="EMBL" id="GGEC01071391">
    <property type="protein sequence ID" value="MBX51875.1"/>
    <property type="molecule type" value="Transcribed_RNA"/>
</dbReference>
<sequence length="18" mass="2115">MRIKRGILSQTKTIIKDI</sequence>
<organism evidence="1">
    <name type="scientific">Rhizophora mucronata</name>
    <name type="common">Asiatic mangrove</name>
    <dbReference type="NCBI Taxonomy" id="61149"/>
    <lineage>
        <taxon>Eukaryota</taxon>
        <taxon>Viridiplantae</taxon>
        <taxon>Streptophyta</taxon>
        <taxon>Embryophyta</taxon>
        <taxon>Tracheophyta</taxon>
        <taxon>Spermatophyta</taxon>
        <taxon>Magnoliopsida</taxon>
        <taxon>eudicotyledons</taxon>
        <taxon>Gunneridae</taxon>
        <taxon>Pentapetalae</taxon>
        <taxon>rosids</taxon>
        <taxon>fabids</taxon>
        <taxon>Malpighiales</taxon>
        <taxon>Rhizophoraceae</taxon>
        <taxon>Rhizophora</taxon>
    </lineage>
</organism>
<evidence type="ECO:0000313" key="1">
    <source>
        <dbReference type="EMBL" id="MBX51875.1"/>
    </source>
</evidence>
<reference evidence="1" key="1">
    <citation type="submission" date="2018-02" db="EMBL/GenBank/DDBJ databases">
        <title>Rhizophora mucronata_Transcriptome.</title>
        <authorList>
            <person name="Meera S.P."/>
            <person name="Sreeshan A."/>
            <person name="Augustine A."/>
        </authorList>
    </citation>
    <scope>NUCLEOTIDE SEQUENCE</scope>
    <source>
        <tissue evidence="1">Leaf</tissue>
    </source>
</reference>